<dbReference type="InterPro" id="IPR005632">
    <property type="entry name" value="Chaperone_Skp"/>
</dbReference>
<dbReference type="GO" id="GO:0051082">
    <property type="term" value="F:unfolded protein binding"/>
    <property type="evidence" value="ECO:0007669"/>
    <property type="project" value="InterPro"/>
</dbReference>
<feature type="region of interest" description="Disordered" evidence="3">
    <location>
        <begin position="167"/>
        <end position="188"/>
    </location>
</feature>
<evidence type="ECO:0000256" key="1">
    <source>
        <dbReference type="ARBA" id="ARBA00009091"/>
    </source>
</evidence>
<organism evidence="4 5">
    <name type="scientific">Zunongwangia mangrovi</name>
    <dbReference type="NCBI Taxonomy" id="1334022"/>
    <lineage>
        <taxon>Bacteria</taxon>
        <taxon>Pseudomonadati</taxon>
        <taxon>Bacteroidota</taxon>
        <taxon>Flavobacteriia</taxon>
        <taxon>Flavobacteriales</taxon>
        <taxon>Flavobacteriaceae</taxon>
        <taxon>Zunongwangia</taxon>
    </lineage>
</organism>
<protein>
    <submittedName>
        <fullName evidence="4">Periplasmic chaperone for outer membrane proteins Skp</fullName>
    </submittedName>
</protein>
<evidence type="ECO:0000256" key="2">
    <source>
        <dbReference type="ARBA" id="ARBA00022729"/>
    </source>
</evidence>
<evidence type="ECO:0000256" key="3">
    <source>
        <dbReference type="SAM" id="MobiDB-lite"/>
    </source>
</evidence>
<dbReference type="Pfam" id="PF03938">
    <property type="entry name" value="OmpH"/>
    <property type="match status" value="1"/>
</dbReference>
<dbReference type="SMART" id="SM00935">
    <property type="entry name" value="OmpH"/>
    <property type="match status" value="1"/>
</dbReference>
<feature type="compositionally biased region" description="Polar residues" evidence="3">
    <location>
        <begin position="72"/>
        <end position="81"/>
    </location>
</feature>
<feature type="region of interest" description="Disordered" evidence="3">
    <location>
        <begin position="69"/>
        <end position="108"/>
    </location>
</feature>
<keyword evidence="2" id="KW-0732">Signal</keyword>
<name>A0A1I1DV72_9FLAO</name>
<feature type="compositionally biased region" description="Low complexity" evidence="3">
    <location>
        <begin position="89"/>
        <end position="105"/>
    </location>
</feature>
<dbReference type="InterPro" id="IPR024930">
    <property type="entry name" value="Skp_dom_sf"/>
</dbReference>
<dbReference type="PROSITE" id="PS51257">
    <property type="entry name" value="PROKAR_LIPOPROTEIN"/>
    <property type="match status" value="1"/>
</dbReference>
<dbReference type="RefSeq" id="WP_092539819.1">
    <property type="nucleotide sequence ID" value="NZ_FOKV01000001.1"/>
</dbReference>
<reference evidence="5" key="1">
    <citation type="submission" date="2016-10" db="EMBL/GenBank/DDBJ databases">
        <authorList>
            <person name="Varghese N."/>
            <person name="Submissions S."/>
        </authorList>
    </citation>
    <scope>NUCLEOTIDE SEQUENCE [LARGE SCALE GENOMIC DNA]</scope>
    <source>
        <strain evidence="5">DSM 24499</strain>
    </source>
</reference>
<dbReference type="SUPFAM" id="SSF111384">
    <property type="entry name" value="OmpH-like"/>
    <property type="match status" value="1"/>
</dbReference>
<proteinExistence type="inferred from homology"/>
<dbReference type="OrthoDB" id="1145062at2"/>
<dbReference type="Proteomes" id="UP000199438">
    <property type="component" value="Unassembled WGS sequence"/>
</dbReference>
<dbReference type="PANTHER" id="PTHR35089">
    <property type="entry name" value="CHAPERONE PROTEIN SKP"/>
    <property type="match status" value="1"/>
</dbReference>
<sequence>MKKLIAIGAVAISLISCNQEKTAYVDTTKVIQDYKEMKDVEAKFESRRDSLTQLITGPQQQFQQEVQEYQQSMNSMSASQRQAKEQELQQKGQRLQQQSQMIGQQLRNDSDTAIDEVVEKVKDFVAEYGEENGYTYIFGSNESANIMYAKEGLDITDEILKELNESYGGEPTIEAPAEETEADTTSAE</sequence>
<dbReference type="PANTHER" id="PTHR35089:SF1">
    <property type="entry name" value="CHAPERONE PROTEIN SKP"/>
    <property type="match status" value="1"/>
</dbReference>
<dbReference type="STRING" id="1334022.SAMN04487907_101522"/>
<gene>
    <name evidence="4" type="ORF">SAMN04487907_101522</name>
</gene>
<dbReference type="GO" id="GO:0050821">
    <property type="term" value="P:protein stabilization"/>
    <property type="evidence" value="ECO:0007669"/>
    <property type="project" value="TreeGrafter"/>
</dbReference>
<dbReference type="GO" id="GO:0005829">
    <property type="term" value="C:cytosol"/>
    <property type="evidence" value="ECO:0007669"/>
    <property type="project" value="TreeGrafter"/>
</dbReference>
<comment type="similarity">
    <text evidence="1">Belongs to the Skp family.</text>
</comment>
<keyword evidence="5" id="KW-1185">Reference proteome</keyword>
<evidence type="ECO:0000313" key="5">
    <source>
        <dbReference type="Proteomes" id="UP000199438"/>
    </source>
</evidence>
<dbReference type="EMBL" id="FOKV01000001">
    <property type="protein sequence ID" value="SFB76620.1"/>
    <property type="molecule type" value="Genomic_DNA"/>
</dbReference>
<evidence type="ECO:0000313" key="4">
    <source>
        <dbReference type="EMBL" id="SFB76620.1"/>
    </source>
</evidence>
<accession>A0A1I1DV72</accession>
<dbReference type="Gene3D" id="3.30.910.20">
    <property type="entry name" value="Skp domain"/>
    <property type="match status" value="1"/>
</dbReference>
<dbReference type="AlphaFoldDB" id="A0A1I1DV72"/>